<evidence type="ECO:0000313" key="3">
    <source>
        <dbReference type="Proteomes" id="UP000530928"/>
    </source>
</evidence>
<dbReference type="GO" id="GO:0003824">
    <property type="term" value="F:catalytic activity"/>
    <property type="evidence" value="ECO:0007669"/>
    <property type="project" value="UniProtKB-ARBA"/>
</dbReference>
<dbReference type="InterPro" id="IPR029058">
    <property type="entry name" value="AB_hydrolase_fold"/>
</dbReference>
<dbReference type="PRINTS" id="PR00111">
    <property type="entry name" value="ABHYDROLASE"/>
</dbReference>
<dbReference type="RefSeq" id="WP_181614350.1">
    <property type="nucleotide sequence ID" value="NZ_BAABAM010000011.1"/>
</dbReference>
<name>A0A7W0HU25_9ACTN</name>
<dbReference type="EMBL" id="JACDUR010000007">
    <property type="protein sequence ID" value="MBA2895630.1"/>
    <property type="molecule type" value="Genomic_DNA"/>
</dbReference>
<comment type="caution">
    <text evidence="2">The sequence shown here is derived from an EMBL/GenBank/DDBJ whole genome shotgun (WGS) entry which is preliminary data.</text>
</comment>
<dbReference type="Pfam" id="PF00561">
    <property type="entry name" value="Abhydrolase_1"/>
    <property type="match status" value="1"/>
</dbReference>
<sequence length="270" mass="29422">MIFKSETGRQRIHQAYRKLMEHWPVPYERIELPEASVVASGPSGAPPLILLHGSGGTSVGWASEVAALAEHYRVYAVDLPGEPGLSPELRHDLGSDGHARWLDGVLEGLGLTRASLIGESLGGFVALDYALRRPAKVEHLVLLNPGGLGRMRPSFALKALALAPLGRWGLKRSLRVALGSVDQDAADFILLIFTHFRPRRDPLPTLPLTDRPMLVVLGGRDAMIDADRTRKIVEERAPSATVRWLPESGHLLRGQSEAILTWMAAGGQVR</sequence>
<dbReference type="PANTHER" id="PTHR43194:SF2">
    <property type="entry name" value="PEROXISOMAL MEMBRANE PROTEIN LPX1"/>
    <property type="match status" value="1"/>
</dbReference>
<accession>A0A7W0HU25</accession>
<protein>
    <submittedName>
        <fullName evidence="2">Pimeloyl-ACP methyl ester carboxylesterase</fullName>
    </submittedName>
</protein>
<dbReference type="PANTHER" id="PTHR43194">
    <property type="entry name" value="HYDROLASE ALPHA/BETA FOLD FAMILY"/>
    <property type="match status" value="1"/>
</dbReference>
<keyword evidence="3" id="KW-1185">Reference proteome</keyword>
<dbReference type="InterPro" id="IPR050228">
    <property type="entry name" value="Carboxylesterase_BioH"/>
</dbReference>
<evidence type="ECO:0000313" key="2">
    <source>
        <dbReference type="EMBL" id="MBA2895630.1"/>
    </source>
</evidence>
<reference evidence="2 3" key="1">
    <citation type="submission" date="2020-07" db="EMBL/GenBank/DDBJ databases">
        <title>Genomic Encyclopedia of Type Strains, Phase IV (KMG-IV): sequencing the most valuable type-strain genomes for metagenomic binning, comparative biology and taxonomic classification.</title>
        <authorList>
            <person name="Goeker M."/>
        </authorList>
    </citation>
    <scope>NUCLEOTIDE SEQUENCE [LARGE SCALE GENOMIC DNA]</scope>
    <source>
        <strain evidence="2 3">DSM 45533</strain>
    </source>
</reference>
<organism evidence="2 3">
    <name type="scientific">Nonomuraea soli</name>
    <dbReference type="NCBI Taxonomy" id="1032476"/>
    <lineage>
        <taxon>Bacteria</taxon>
        <taxon>Bacillati</taxon>
        <taxon>Actinomycetota</taxon>
        <taxon>Actinomycetes</taxon>
        <taxon>Streptosporangiales</taxon>
        <taxon>Streptosporangiaceae</taxon>
        <taxon>Nonomuraea</taxon>
    </lineage>
</organism>
<dbReference type="SUPFAM" id="SSF53474">
    <property type="entry name" value="alpha/beta-Hydrolases"/>
    <property type="match status" value="1"/>
</dbReference>
<dbReference type="Proteomes" id="UP000530928">
    <property type="component" value="Unassembled WGS sequence"/>
</dbReference>
<dbReference type="InterPro" id="IPR000073">
    <property type="entry name" value="AB_hydrolase_1"/>
</dbReference>
<evidence type="ECO:0000259" key="1">
    <source>
        <dbReference type="Pfam" id="PF00561"/>
    </source>
</evidence>
<dbReference type="AlphaFoldDB" id="A0A7W0HU25"/>
<gene>
    <name evidence="2" type="ORF">HNR30_007016</name>
</gene>
<proteinExistence type="predicted"/>
<feature type="domain" description="AB hydrolase-1" evidence="1">
    <location>
        <begin position="46"/>
        <end position="161"/>
    </location>
</feature>
<dbReference type="Gene3D" id="3.40.50.1820">
    <property type="entry name" value="alpha/beta hydrolase"/>
    <property type="match status" value="1"/>
</dbReference>